<evidence type="ECO:0000256" key="5">
    <source>
        <dbReference type="RuleBase" id="RU369102"/>
    </source>
</evidence>
<evidence type="ECO:0000313" key="8">
    <source>
        <dbReference type="EMBL" id="CAK9134323.1"/>
    </source>
</evidence>
<accession>A0ABC8UGJ8</accession>
<dbReference type="InterPro" id="IPR045073">
    <property type="entry name" value="Omega/Tau-like"/>
</dbReference>
<dbReference type="GO" id="GO:0005829">
    <property type="term" value="C:cytosol"/>
    <property type="evidence" value="ECO:0007669"/>
    <property type="project" value="UniProtKB-SubCell"/>
</dbReference>
<evidence type="ECO:0000259" key="7">
    <source>
        <dbReference type="PROSITE" id="PS50405"/>
    </source>
</evidence>
<evidence type="ECO:0000313" key="9">
    <source>
        <dbReference type="EMBL" id="CAK9180144.1"/>
    </source>
</evidence>
<proteinExistence type="inferred from homology"/>
<dbReference type="EMBL" id="CAUOFW020007661">
    <property type="protein sequence ID" value="CAK9180144.1"/>
    <property type="molecule type" value="Genomic_DNA"/>
</dbReference>
<sequence>MAKGDVKLVGSWPSPYVNRVQVALNVKSIDYEFIEENLAAKSNSLLKSNPVQKKIPVLIHADKPICESLIIIQYIDEWFPLIGELRTAQGEEAKAAVIERIVEGLLLLEQVFDNCGKGKVFFGGDSIGYLDIALGCFLGWLRVAEITADVKLLSESKTPKLLGWAERFYSNDAVKDVVPEAEKLIEALRYKQAGEKLQL</sequence>
<feature type="domain" description="GST N-terminal" evidence="6">
    <location>
        <begin position="4"/>
        <end position="83"/>
    </location>
</feature>
<dbReference type="Pfam" id="PF02798">
    <property type="entry name" value="GST_N"/>
    <property type="match status" value="1"/>
</dbReference>
<evidence type="ECO:0000256" key="1">
    <source>
        <dbReference type="ARBA" id="ARBA00022575"/>
    </source>
</evidence>
<dbReference type="InterPro" id="IPR036282">
    <property type="entry name" value="Glutathione-S-Trfase_C_sf"/>
</dbReference>
<comment type="similarity">
    <text evidence="3">Belongs to the GST superfamily. Tau family.</text>
</comment>
<comment type="function">
    <text evidence="5">Is involved in the conjugation of reduced glutathione to a wide number of exogenous and endogenous hydrophobic electrophiles.</text>
</comment>
<dbReference type="CDD" id="cd03058">
    <property type="entry name" value="GST_N_Tau"/>
    <property type="match status" value="1"/>
</dbReference>
<dbReference type="FunFam" id="3.40.30.10:FF:000044">
    <property type="entry name" value="Glutathione S-transferase GSTU6"/>
    <property type="match status" value="1"/>
</dbReference>
<comment type="catalytic activity">
    <reaction evidence="4 5">
        <text>RX + glutathione = an S-substituted glutathione + a halide anion + H(+)</text>
        <dbReference type="Rhea" id="RHEA:16437"/>
        <dbReference type="ChEBI" id="CHEBI:15378"/>
        <dbReference type="ChEBI" id="CHEBI:16042"/>
        <dbReference type="ChEBI" id="CHEBI:17792"/>
        <dbReference type="ChEBI" id="CHEBI:57925"/>
        <dbReference type="ChEBI" id="CHEBI:90779"/>
        <dbReference type="EC" id="2.5.1.18"/>
    </reaction>
</comment>
<dbReference type="GO" id="GO:0004364">
    <property type="term" value="F:glutathione transferase activity"/>
    <property type="evidence" value="ECO:0007669"/>
    <property type="project" value="UniProtKB-UniRule"/>
</dbReference>
<dbReference type="PANTHER" id="PTHR11260:SF781">
    <property type="entry name" value="GLUTATHIONE S-TRANSFERASE U19"/>
    <property type="match status" value="1"/>
</dbReference>
<dbReference type="EMBL" id="CAUOFW020000414">
    <property type="protein sequence ID" value="CAK9134323.1"/>
    <property type="molecule type" value="Genomic_DNA"/>
</dbReference>
<feature type="domain" description="GST C-terminal" evidence="7">
    <location>
        <begin position="60"/>
        <end position="193"/>
    </location>
</feature>
<dbReference type="PROSITE" id="PS50404">
    <property type="entry name" value="GST_NTER"/>
    <property type="match status" value="1"/>
</dbReference>
<dbReference type="AlphaFoldDB" id="A0ABC8UGJ8"/>
<dbReference type="InterPro" id="IPR004045">
    <property type="entry name" value="Glutathione_S-Trfase_N"/>
</dbReference>
<evidence type="ECO:0000256" key="4">
    <source>
        <dbReference type="ARBA" id="ARBA00047960"/>
    </source>
</evidence>
<dbReference type="CDD" id="cd03185">
    <property type="entry name" value="GST_C_Tau"/>
    <property type="match status" value="1"/>
</dbReference>
<gene>
    <name evidence="8" type="ORF">ILEXP_LOCUS1258</name>
    <name evidence="9" type="ORF">ILEXP_LOCUS50103</name>
</gene>
<name>A0ABC8UGJ8_9AQUA</name>
<dbReference type="GO" id="GO:0009407">
    <property type="term" value="P:toxin catabolic process"/>
    <property type="evidence" value="ECO:0007669"/>
    <property type="project" value="UniProtKB-ARBA"/>
</dbReference>
<dbReference type="Gene3D" id="1.20.1050.10">
    <property type="match status" value="1"/>
</dbReference>
<keyword evidence="1" id="KW-0216">Detoxification</keyword>
<dbReference type="Gene3D" id="3.40.30.10">
    <property type="entry name" value="Glutaredoxin"/>
    <property type="match status" value="1"/>
</dbReference>
<organism evidence="9 10">
    <name type="scientific">Ilex paraguariensis</name>
    <name type="common">yerba mate</name>
    <dbReference type="NCBI Taxonomy" id="185542"/>
    <lineage>
        <taxon>Eukaryota</taxon>
        <taxon>Viridiplantae</taxon>
        <taxon>Streptophyta</taxon>
        <taxon>Embryophyta</taxon>
        <taxon>Tracheophyta</taxon>
        <taxon>Spermatophyta</taxon>
        <taxon>Magnoliopsida</taxon>
        <taxon>eudicotyledons</taxon>
        <taxon>Gunneridae</taxon>
        <taxon>Pentapetalae</taxon>
        <taxon>asterids</taxon>
        <taxon>campanulids</taxon>
        <taxon>Aquifoliales</taxon>
        <taxon>Aquifoliaceae</taxon>
        <taxon>Ilex</taxon>
    </lineage>
</organism>
<comment type="subcellular location">
    <subcellularLocation>
        <location evidence="5">Cytoplasm</location>
        <location evidence="5">Cytosol</location>
    </subcellularLocation>
</comment>
<evidence type="ECO:0000259" key="6">
    <source>
        <dbReference type="PROSITE" id="PS50404"/>
    </source>
</evidence>
<keyword evidence="2 5" id="KW-0808">Transferase</keyword>
<protein>
    <recommendedName>
        <fullName evidence="5">Glutathione S-transferase</fullName>
        <ecNumber evidence="5">2.5.1.18</ecNumber>
    </recommendedName>
</protein>
<dbReference type="PROSITE" id="PS50405">
    <property type="entry name" value="GST_CTER"/>
    <property type="match status" value="1"/>
</dbReference>
<keyword evidence="10" id="KW-1185">Reference proteome</keyword>
<dbReference type="EC" id="2.5.1.18" evidence="5"/>
<keyword evidence="5" id="KW-0963">Cytoplasm</keyword>
<dbReference type="SUPFAM" id="SSF47616">
    <property type="entry name" value="GST C-terminal domain-like"/>
    <property type="match status" value="1"/>
</dbReference>
<dbReference type="PANTHER" id="PTHR11260">
    <property type="entry name" value="GLUTATHIONE S-TRANSFERASE, GST, SUPERFAMILY, GST DOMAIN CONTAINING"/>
    <property type="match status" value="1"/>
</dbReference>
<evidence type="ECO:0000256" key="2">
    <source>
        <dbReference type="ARBA" id="ARBA00022679"/>
    </source>
</evidence>
<dbReference type="Proteomes" id="UP001642360">
    <property type="component" value="Unassembled WGS sequence"/>
</dbReference>
<dbReference type="InterPro" id="IPR010987">
    <property type="entry name" value="Glutathione-S-Trfase_C-like"/>
</dbReference>
<dbReference type="Pfam" id="PF13410">
    <property type="entry name" value="GST_C_2"/>
    <property type="match status" value="1"/>
</dbReference>
<dbReference type="InterPro" id="IPR036249">
    <property type="entry name" value="Thioredoxin-like_sf"/>
</dbReference>
<evidence type="ECO:0000313" key="10">
    <source>
        <dbReference type="Proteomes" id="UP001642360"/>
    </source>
</evidence>
<comment type="caution">
    <text evidence="9">The sequence shown here is derived from an EMBL/GenBank/DDBJ whole genome shotgun (WGS) entry which is preliminary data.</text>
</comment>
<dbReference type="InterPro" id="IPR045074">
    <property type="entry name" value="GST_C_Tau"/>
</dbReference>
<reference evidence="9 10" key="1">
    <citation type="submission" date="2024-02" db="EMBL/GenBank/DDBJ databases">
        <authorList>
            <person name="Vignale AGUSTIN F."/>
            <person name="Sosa J E."/>
            <person name="Modenutti C."/>
        </authorList>
    </citation>
    <scope>NUCLEOTIDE SEQUENCE [LARGE SCALE GENOMIC DNA]</scope>
</reference>
<dbReference type="SUPFAM" id="SSF52833">
    <property type="entry name" value="Thioredoxin-like"/>
    <property type="match status" value="1"/>
</dbReference>
<evidence type="ECO:0000256" key="3">
    <source>
        <dbReference type="ARBA" id="ARBA00025743"/>
    </source>
</evidence>
<dbReference type="FunFam" id="1.20.1050.10:FF:000016">
    <property type="entry name" value="Glutathione S-transferase U9"/>
    <property type="match status" value="1"/>
</dbReference>